<proteinExistence type="predicted"/>
<dbReference type="Proteomes" id="UP001054945">
    <property type="component" value="Unassembled WGS sequence"/>
</dbReference>
<evidence type="ECO:0000313" key="1">
    <source>
        <dbReference type="EMBL" id="GIX97578.1"/>
    </source>
</evidence>
<keyword evidence="2" id="KW-1185">Reference proteome</keyword>
<evidence type="ECO:0000313" key="2">
    <source>
        <dbReference type="Proteomes" id="UP001054945"/>
    </source>
</evidence>
<sequence>MGCDIASAHLPGASFMAYKWRCSVFISGSKPHRKRIFCCISSDGIVFALGVVKKKVWLFGWCPNVECGTAERFYNLSEYYVRRREVSNALWVLIC</sequence>
<reference evidence="1 2" key="1">
    <citation type="submission" date="2021-06" db="EMBL/GenBank/DDBJ databases">
        <title>Caerostris extrusa draft genome.</title>
        <authorList>
            <person name="Kono N."/>
            <person name="Arakawa K."/>
        </authorList>
    </citation>
    <scope>NUCLEOTIDE SEQUENCE [LARGE SCALE GENOMIC DNA]</scope>
</reference>
<name>A0AAV4PN71_CAEEX</name>
<gene>
    <name evidence="1" type="ORF">CEXT_448821</name>
</gene>
<accession>A0AAV4PN71</accession>
<dbReference type="EMBL" id="BPLR01004795">
    <property type="protein sequence ID" value="GIX97578.1"/>
    <property type="molecule type" value="Genomic_DNA"/>
</dbReference>
<comment type="caution">
    <text evidence="1">The sequence shown here is derived from an EMBL/GenBank/DDBJ whole genome shotgun (WGS) entry which is preliminary data.</text>
</comment>
<dbReference type="AlphaFoldDB" id="A0AAV4PN71"/>
<organism evidence="1 2">
    <name type="scientific">Caerostris extrusa</name>
    <name type="common">Bark spider</name>
    <name type="synonym">Caerostris bankana</name>
    <dbReference type="NCBI Taxonomy" id="172846"/>
    <lineage>
        <taxon>Eukaryota</taxon>
        <taxon>Metazoa</taxon>
        <taxon>Ecdysozoa</taxon>
        <taxon>Arthropoda</taxon>
        <taxon>Chelicerata</taxon>
        <taxon>Arachnida</taxon>
        <taxon>Araneae</taxon>
        <taxon>Araneomorphae</taxon>
        <taxon>Entelegynae</taxon>
        <taxon>Araneoidea</taxon>
        <taxon>Araneidae</taxon>
        <taxon>Caerostris</taxon>
    </lineage>
</organism>
<protein>
    <submittedName>
        <fullName evidence="1">Uncharacterized protein</fullName>
    </submittedName>
</protein>